<proteinExistence type="predicted"/>
<dbReference type="EMBL" id="MU069889">
    <property type="protein sequence ID" value="KAF5832222.1"/>
    <property type="molecule type" value="Genomic_DNA"/>
</dbReference>
<protein>
    <recommendedName>
        <fullName evidence="4">Encoded protein</fullName>
    </recommendedName>
</protein>
<reference evidence="2" key="1">
    <citation type="submission" date="2017-08" db="EMBL/GenBank/DDBJ databases">
        <authorList>
            <person name="Polle J.E."/>
            <person name="Barry K."/>
            <person name="Cushman J."/>
            <person name="Schmutz J."/>
            <person name="Tran D."/>
            <person name="Hathwaick L.T."/>
            <person name="Yim W.C."/>
            <person name="Jenkins J."/>
            <person name="Mckie-Krisberg Z.M."/>
            <person name="Prochnik S."/>
            <person name="Lindquist E."/>
            <person name="Dockter R.B."/>
            <person name="Adam C."/>
            <person name="Molina H."/>
            <person name="Bunkerborg J."/>
            <person name="Jin E."/>
            <person name="Buchheim M."/>
            <person name="Magnuson J."/>
        </authorList>
    </citation>
    <scope>NUCLEOTIDE SEQUENCE</scope>
    <source>
        <strain evidence="2">CCAP 19/18</strain>
    </source>
</reference>
<comment type="caution">
    <text evidence="2">The sequence shown here is derived from an EMBL/GenBank/DDBJ whole genome shotgun (WGS) entry which is preliminary data.</text>
</comment>
<evidence type="ECO:0008006" key="4">
    <source>
        <dbReference type="Google" id="ProtNLM"/>
    </source>
</evidence>
<dbReference type="Proteomes" id="UP000815325">
    <property type="component" value="Unassembled WGS sequence"/>
</dbReference>
<feature type="region of interest" description="Disordered" evidence="1">
    <location>
        <begin position="1"/>
        <end position="29"/>
    </location>
</feature>
<organism evidence="2 3">
    <name type="scientific">Dunaliella salina</name>
    <name type="common">Green alga</name>
    <name type="synonym">Protococcus salinus</name>
    <dbReference type="NCBI Taxonomy" id="3046"/>
    <lineage>
        <taxon>Eukaryota</taxon>
        <taxon>Viridiplantae</taxon>
        <taxon>Chlorophyta</taxon>
        <taxon>core chlorophytes</taxon>
        <taxon>Chlorophyceae</taxon>
        <taxon>CS clade</taxon>
        <taxon>Chlamydomonadales</taxon>
        <taxon>Dunaliellaceae</taxon>
        <taxon>Dunaliella</taxon>
    </lineage>
</organism>
<name>A0ABQ7GC83_DUNSA</name>
<sequence>MPTKGERVRKAPDTPAKDVKVGTRMPGADGHTMYEAIEMKNGVMRWQVAKDHE</sequence>
<evidence type="ECO:0000313" key="2">
    <source>
        <dbReference type="EMBL" id="KAF5832222.1"/>
    </source>
</evidence>
<accession>A0ABQ7GC83</accession>
<feature type="compositionally biased region" description="Basic and acidic residues" evidence="1">
    <location>
        <begin position="1"/>
        <end position="21"/>
    </location>
</feature>
<evidence type="ECO:0000256" key="1">
    <source>
        <dbReference type="SAM" id="MobiDB-lite"/>
    </source>
</evidence>
<gene>
    <name evidence="2" type="ORF">DUNSADRAFT_11979</name>
</gene>
<evidence type="ECO:0000313" key="3">
    <source>
        <dbReference type="Proteomes" id="UP000815325"/>
    </source>
</evidence>
<keyword evidence="3" id="KW-1185">Reference proteome</keyword>